<feature type="domain" description="RNA polymerase sigma factor 70 region 4 type 2" evidence="5">
    <location>
        <begin position="102"/>
        <end position="153"/>
    </location>
</feature>
<keyword evidence="2" id="KW-0731">Sigma factor</keyword>
<reference evidence="7" key="1">
    <citation type="journal article" date="2019" name="Int. J. Syst. Evol. Microbiol.">
        <title>The Global Catalogue of Microorganisms (GCM) 10K type strain sequencing project: providing services to taxonomists for standard genome sequencing and annotation.</title>
        <authorList>
            <consortium name="The Broad Institute Genomics Platform"/>
            <consortium name="The Broad Institute Genome Sequencing Center for Infectious Disease"/>
            <person name="Wu L."/>
            <person name="Ma J."/>
        </authorList>
    </citation>
    <scope>NUCLEOTIDE SEQUENCE [LARGE SCALE GENOMIC DNA]</scope>
    <source>
        <strain evidence="7">CGMCC 1.10759</strain>
    </source>
</reference>
<protein>
    <submittedName>
        <fullName evidence="6">Sigma-70 family RNA polymerase sigma factor</fullName>
    </submittedName>
</protein>
<dbReference type="PANTHER" id="PTHR43133:SF8">
    <property type="entry name" value="RNA POLYMERASE SIGMA FACTOR HI_1459-RELATED"/>
    <property type="match status" value="1"/>
</dbReference>
<evidence type="ECO:0000256" key="4">
    <source>
        <dbReference type="ARBA" id="ARBA00023163"/>
    </source>
</evidence>
<evidence type="ECO:0000256" key="2">
    <source>
        <dbReference type="ARBA" id="ARBA00023082"/>
    </source>
</evidence>
<dbReference type="EMBL" id="JBHSDU010000015">
    <property type="protein sequence ID" value="MFC4313720.1"/>
    <property type="molecule type" value="Genomic_DNA"/>
</dbReference>
<dbReference type="NCBIfam" id="TIGR02937">
    <property type="entry name" value="sigma70-ECF"/>
    <property type="match status" value="1"/>
</dbReference>
<dbReference type="RefSeq" id="WP_380604289.1">
    <property type="nucleotide sequence ID" value="NZ_JBHSDU010000015.1"/>
</dbReference>
<dbReference type="InterPro" id="IPR039425">
    <property type="entry name" value="RNA_pol_sigma-70-like"/>
</dbReference>
<evidence type="ECO:0000259" key="5">
    <source>
        <dbReference type="Pfam" id="PF08281"/>
    </source>
</evidence>
<keyword evidence="7" id="KW-1185">Reference proteome</keyword>
<evidence type="ECO:0000256" key="1">
    <source>
        <dbReference type="ARBA" id="ARBA00023015"/>
    </source>
</evidence>
<dbReference type="PANTHER" id="PTHR43133">
    <property type="entry name" value="RNA POLYMERASE ECF-TYPE SIGMA FACTO"/>
    <property type="match status" value="1"/>
</dbReference>
<dbReference type="SUPFAM" id="SSF88659">
    <property type="entry name" value="Sigma3 and sigma4 domains of RNA polymerase sigma factors"/>
    <property type="match status" value="1"/>
</dbReference>
<dbReference type="Gene3D" id="1.20.140.160">
    <property type="match status" value="1"/>
</dbReference>
<evidence type="ECO:0000313" key="6">
    <source>
        <dbReference type="EMBL" id="MFC4313720.1"/>
    </source>
</evidence>
<comment type="caution">
    <text evidence="6">The sequence shown here is derived from an EMBL/GenBank/DDBJ whole genome shotgun (WGS) entry which is preliminary data.</text>
</comment>
<dbReference type="Pfam" id="PF08281">
    <property type="entry name" value="Sigma70_r4_2"/>
    <property type="match status" value="1"/>
</dbReference>
<dbReference type="InterPro" id="IPR013324">
    <property type="entry name" value="RNA_pol_sigma_r3/r4-like"/>
</dbReference>
<dbReference type="InterPro" id="IPR013249">
    <property type="entry name" value="RNA_pol_sigma70_r4_t2"/>
</dbReference>
<sequence>MKSNIPGGVDQNLIRWLVAWLRRREWRMAEAEARDVVGSVLVKFVEEPPEEMRSLKAFFCWKIRNEVKDRYRQRRERARLEASSMDDFSDRATEPDYENQYALSKIVDKLPERERYVFWRSYVDEVALTEIAKDMNVSFATVWRLRKQALTRCHALAGRTHGDPQ</sequence>
<evidence type="ECO:0000256" key="3">
    <source>
        <dbReference type="ARBA" id="ARBA00023125"/>
    </source>
</evidence>
<keyword evidence="4" id="KW-0804">Transcription</keyword>
<dbReference type="InterPro" id="IPR014284">
    <property type="entry name" value="RNA_pol_sigma-70_dom"/>
</dbReference>
<gene>
    <name evidence="6" type="ORF">ACFPN2_31895</name>
</gene>
<name>A0ABV8T318_9GAMM</name>
<organism evidence="6 7">
    <name type="scientific">Steroidobacter flavus</name>
    <dbReference type="NCBI Taxonomy" id="1842136"/>
    <lineage>
        <taxon>Bacteria</taxon>
        <taxon>Pseudomonadati</taxon>
        <taxon>Pseudomonadota</taxon>
        <taxon>Gammaproteobacteria</taxon>
        <taxon>Steroidobacterales</taxon>
        <taxon>Steroidobacteraceae</taxon>
        <taxon>Steroidobacter</taxon>
    </lineage>
</organism>
<evidence type="ECO:0000313" key="7">
    <source>
        <dbReference type="Proteomes" id="UP001595904"/>
    </source>
</evidence>
<keyword evidence="1" id="KW-0805">Transcription regulation</keyword>
<keyword evidence="3" id="KW-0238">DNA-binding</keyword>
<proteinExistence type="predicted"/>
<accession>A0ABV8T318</accession>
<dbReference type="Proteomes" id="UP001595904">
    <property type="component" value="Unassembled WGS sequence"/>
</dbReference>